<feature type="signal peptide" evidence="2">
    <location>
        <begin position="1"/>
        <end position="20"/>
    </location>
</feature>
<evidence type="ECO:0000256" key="1">
    <source>
        <dbReference type="ARBA" id="ARBA00023157"/>
    </source>
</evidence>
<feature type="chain" id="PRO_5042852963" description="IGFBP N-terminal domain-containing protein" evidence="2">
    <location>
        <begin position="21"/>
        <end position="117"/>
    </location>
</feature>
<feature type="domain" description="IGFBP N-terminal" evidence="3">
    <location>
        <begin position="19"/>
        <end position="82"/>
    </location>
</feature>
<keyword evidence="5" id="KW-1185">Reference proteome</keyword>
<comment type="caution">
    <text evidence="4">The sequence shown here is derived from an EMBL/GenBank/DDBJ whole genome shotgun (WGS) entry which is preliminary data.</text>
</comment>
<dbReference type="PROSITE" id="PS51323">
    <property type="entry name" value="IGFBP_N_2"/>
    <property type="match status" value="1"/>
</dbReference>
<evidence type="ECO:0000259" key="3">
    <source>
        <dbReference type="PROSITE" id="PS51323"/>
    </source>
</evidence>
<proteinExistence type="predicted"/>
<dbReference type="EMBL" id="JBAMIC010000010">
    <property type="protein sequence ID" value="KAK7101506.1"/>
    <property type="molecule type" value="Genomic_DNA"/>
</dbReference>
<keyword evidence="1" id="KW-1015">Disulfide bond</keyword>
<evidence type="ECO:0000313" key="5">
    <source>
        <dbReference type="Proteomes" id="UP001374579"/>
    </source>
</evidence>
<name>A0AAN9GAR7_9CAEN</name>
<reference evidence="4 5" key="1">
    <citation type="submission" date="2024-02" db="EMBL/GenBank/DDBJ databases">
        <title>Chromosome-scale genome assembly of the rough periwinkle Littorina saxatilis.</title>
        <authorList>
            <person name="De Jode A."/>
            <person name="Faria R."/>
            <person name="Formenti G."/>
            <person name="Sims Y."/>
            <person name="Smith T.P."/>
            <person name="Tracey A."/>
            <person name="Wood J.M.D."/>
            <person name="Zagrodzka Z.B."/>
            <person name="Johannesson K."/>
            <person name="Butlin R.K."/>
            <person name="Leder E.H."/>
        </authorList>
    </citation>
    <scope>NUCLEOTIDE SEQUENCE [LARGE SCALE GENOMIC DNA]</scope>
    <source>
        <strain evidence="4">Snail1</strain>
        <tissue evidence="4">Muscle</tissue>
    </source>
</reference>
<dbReference type="SUPFAM" id="SSF57184">
    <property type="entry name" value="Growth factor receptor domain"/>
    <property type="match status" value="1"/>
</dbReference>
<dbReference type="InterPro" id="IPR000867">
    <property type="entry name" value="IGFBP-like"/>
</dbReference>
<sequence>MDTILPCLLFLAALVAATSALQCAPCNEATCTPPPPGCELGTRVCSCCHECRVKEQHACGPFSPECESHLVCFTNQGVFVGRPPWSSSAQGRCIKYADVPVGSTAGHMIGRSVFGRK</sequence>
<accession>A0AAN9GAR7</accession>
<dbReference type="GO" id="GO:0005576">
    <property type="term" value="C:extracellular region"/>
    <property type="evidence" value="ECO:0007669"/>
    <property type="project" value="InterPro"/>
</dbReference>
<protein>
    <recommendedName>
        <fullName evidence="3">IGFBP N-terminal domain-containing protein</fullName>
    </recommendedName>
</protein>
<dbReference type="AlphaFoldDB" id="A0AAN9GAR7"/>
<organism evidence="4 5">
    <name type="scientific">Littorina saxatilis</name>
    <dbReference type="NCBI Taxonomy" id="31220"/>
    <lineage>
        <taxon>Eukaryota</taxon>
        <taxon>Metazoa</taxon>
        <taxon>Spiralia</taxon>
        <taxon>Lophotrochozoa</taxon>
        <taxon>Mollusca</taxon>
        <taxon>Gastropoda</taxon>
        <taxon>Caenogastropoda</taxon>
        <taxon>Littorinimorpha</taxon>
        <taxon>Littorinoidea</taxon>
        <taxon>Littorinidae</taxon>
        <taxon>Littorina</taxon>
    </lineage>
</organism>
<dbReference type="InterPro" id="IPR009030">
    <property type="entry name" value="Growth_fac_rcpt_cys_sf"/>
</dbReference>
<keyword evidence="2" id="KW-0732">Signal</keyword>
<evidence type="ECO:0000313" key="4">
    <source>
        <dbReference type="EMBL" id="KAK7101506.1"/>
    </source>
</evidence>
<evidence type="ECO:0000256" key="2">
    <source>
        <dbReference type="SAM" id="SignalP"/>
    </source>
</evidence>
<dbReference type="Proteomes" id="UP001374579">
    <property type="component" value="Unassembled WGS sequence"/>
</dbReference>
<gene>
    <name evidence="4" type="ORF">V1264_019881</name>
</gene>